<dbReference type="SUPFAM" id="SSF46689">
    <property type="entry name" value="Homeodomain-like"/>
    <property type="match status" value="1"/>
</dbReference>
<keyword evidence="7" id="KW-1185">Reference proteome</keyword>
<dbReference type="Pfam" id="PF00440">
    <property type="entry name" value="TetR_N"/>
    <property type="match status" value="1"/>
</dbReference>
<dbReference type="OrthoDB" id="9796019at2"/>
<dbReference type="SUPFAM" id="SSF48498">
    <property type="entry name" value="Tetracyclin repressor-like, C-terminal domain"/>
    <property type="match status" value="1"/>
</dbReference>
<dbReference type="RefSeq" id="WP_044332220.1">
    <property type="nucleotide sequence ID" value="NZ_CP010836.1"/>
</dbReference>
<evidence type="ECO:0000256" key="2">
    <source>
        <dbReference type="ARBA" id="ARBA00023125"/>
    </source>
</evidence>
<feature type="DNA-binding region" description="H-T-H motif" evidence="4">
    <location>
        <begin position="38"/>
        <end position="57"/>
    </location>
</feature>
<sequence length="209" mass="22659">MKREDIPKDRPRDPVRTRGVILSAAKDVLAERGFATWGVNVIARASGYDKQMIYRHFGGMDGLAEAVGEDVAAALEAALSARAYATPPRSYAELMSRLAIALLDALRGNRLAQRILAWELADPGPLATRFATARDRALSQWITREKGTINRPPGVDAPMLNVFMIAGVQQLVLAAASSGRFLGIDLRDEAGWERARAGIAAMAEAIYRG</sequence>
<dbReference type="KEGG" id="sphi:TS85_11220"/>
<evidence type="ECO:0000256" key="1">
    <source>
        <dbReference type="ARBA" id="ARBA00023015"/>
    </source>
</evidence>
<dbReference type="InterPro" id="IPR050109">
    <property type="entry name" value="HTH-type_TetR-like_transc_reg"/>
</dbReference>
<reference evidence="6 7" key="1">
    <citation type="journal article" date="2015" name="Int. J. Syst. Evol. Microbiol.">
        <title>Sphingomonas hengshuiensis sp. nov., isolated from lake wetland.</title>
        <authorList>
            <person name="Wei S."/>
            <person name="Wang T."/>
            <person name="Liu H."/>
            <person name="Zhang C."/>
            <person name="Guo J."/>
            <person name="Wang Q."/>
            <person name="Liang K."/>
            <person name="Zhang Z."/>
        </authorList>
    </citation>
    <scope>NUCLEOTIDE SEQUENCE [LARGE SCALE GENOMIC DNA]</scope>
    <source>
        <strain evidence="6 7">WHSC-8</strain>
    </source>
</reference>
<gene>
    <name evidence="6" type="ORF">TS85_11220</name>
</gene>
<dbReference type="InterPro" id="IPR009057">
    <property type="entry name" value="Homeodomain-like_sf"/>
</dbReference>
<proteinExistence type="predicted"/>
<dbReference type="EMBL" id="CP010836">
    <property type="protein sequence ID" value="AJP72238.1"/>
    <property type="molecule type" value="Genomic_DNA"/>
</dbReference>
<evidence type="ECO:0000256" key="3">
    <source>
        <dbReference type="ARBA" id="ARBA00023163"/>
    </source>
</evidence>
<protein>
    <submittedName>
        <fullName evidence="6">TetR family transcriptional regulator</fullName>
    </submittedName>
</protein>
<reference evidence="6 7" key="2">
    <citation type="submission" date="2015-02" db="EMBL/GenBank/DDBJ databases">
        <title>The complete genome of Sphingomonas hengshuiensis sp. WHSC-8 isolated from soil of Hengshui Lake.</title>
        <authorList>
            <person name="Wei S."/>
            <person name="Guo J."/>
            <person name="Su C."/>
            <person name="Wu R."/>
            <person name="Zhang Z."/>
            <person name="Liang K."/>
            <person name="Li H."/>
            <person name="Wang T."/>
            <person name="Liu H."/>
            <person name="Zhang C."/>
            <person name="Li Z."/>
            <person name="Wang Q."/>
            <person name="Meng J."/>
        </authorList>
    </citation>
    <scope>NUCLEOTIDE SEQUENCE [LARGE SCALE GENOMIC DNA]</scope>
    <source>
        <strain evidence="6 7">WHSC-8</strain>
    </source>
</reference>
<evidence type="ECO:0000259" key="5">
    <source>
        <dbReference type="PROSITE" id="PS50977"/>
    </source>
</evidence>
<dbReference type="GO" id="GO:0000976">
    <property type="term" value="F:transcription cis-regulatory region binding"/>
    <property type="evidence" value="ECO:0007669"/>
    <property type="project" value="TreeGrafter"/>
</dbReference>
<evidence type="ECO:0000256" key="4">
    <source>
        <dbReference type="PROSITE-ProRule" id="PRU00335"/>
    </source>
</evidence>
<dbReference type="GO" id="GO:0003700">
    <property type="term" value="F:DNA-binding transcription factor activity"/>
    <property type="evidence" value="ECO:0007669"/>
    <property type="project" value="TreeGrafter"/>
</dbReference>
<feature type="domain" description="HTH tetR-type" evidence="5">
    <location>
        <begin position="15"/>
        <end position="75"/>
    </location>
</feature>
<dbReference type="InterPro" id="IPR036271">
    <property type="entry name" value="Tet_transcr_reg_TetR-rel_C_sf"/>
</dbReference>
<evidence type="ECO:0000313" key="7">
    <source>
        <dbReference type="Proteomes" id="UP000032300"/>
    </source>
</evidence>
<evidence type="ECO:0000313" key="6">
    <source>
        <dbReference type="EMBL" id="AJP72238.1"/>
    </source>
</evidence>
<keyword evidence="2 4" id="KW-0238">DNA-binding</keyword>
<name>A0A7U4LFG0_9SPHN</name>
<dbReference type="PANTHER" id="PTHR30055">
    <property type="entry name" value="HTH-TYPE TRANSCRIPTIONAL REGULATOR RUTR"/>
    <property type="match status" value="1"/>
</dbReference>
<dbReference type="PROSITE" id="PS50977">
    <property type="entry name" value="HTH_TETR_2"/>
    <property type="match status" value="1"/>
</dbReference>
<dbReference type="Proteomes" id="UP000032300">
    <property type="component" value="Chromosome"/>
</dbReference>
<accession>A0A7U4LFG0</accession>
<keyword evidence="3" id="KW-0804">Transcription</keyword>
<dbReference type="AlphaFoldDB" id="A0A7U4LFG0"/>
<dbReference type="PRINTS" id="PR00455">
    <property type="entry name" value="HTHTETR"/>
</dbReference>
<dbReference type="InterPro" id="IPR001647">
    <property type="entry name" value="HTH_TetR"/>
</dbReference>
<keyword evidence="1" id="KW-0805">Transcription regulation</keyword>
<dbReference type="PANTHER" id="PTHR30055:SF234">
    <property type="entry name" value="HTH-TYPE TRANSCRIPTIONAL REGULATOR BETI"/>
    <property type="match status" value="1"/>
</dbReference>
<organism evidence="6 7">
    <name type="scientific">Sphingomonas hengshuiensis</name>
    <dbReference type="NCBI Taxonomy" id="1609977"/>
    <lineage>
        <taxon>Bacteria</taxon>
        <taxon>Pseudomonadati</taxon>
        <taxon>Pseudomonadota</taxon>
        <taxon>Alphaproteobacteria</taxon>
        <taxon>Sphingomonadales</taxon>
        <taxon>Sphingomonadaceae</taxon>
        <taxon>Sphingomonas</taxon>
    </lineage>
</organism>
<dbReference type="Gene3D" id="1.10.357.10">
    <property type="entry name" value="Tetracycline Repressor, domain 2"/>
    <property type="match status" value="1"/>
</dbReference>